<evidence type="ECO:0000313" key="4">
    <source>
        <dbReference type="Proteomes" id="UP000679848"/>
    </source>
</evidence>
<gene>
    <name evidence="3" type="ORF">MM59RIKEN_21280</name>
</gene>
<dbReference type="InterPro" id="IPR012429">
    <property type="entry name" value="HGSNAT_cat"/>
</dbReference>
<dbReference type="KEGG" id="pfaa:MM59RIKEN_21280"/>
<evidence type="ECO:0000259" key="2">
    <source>
        <dbReference type="Pfam" id="PF07786"/>
    </source>
</evidence>
<reference evidence="3" key="1">
    <citation type="submission" date="2020-09" db="EMBL/GenBank/DDBJ databases">
        <title>New species isolated from human feces.</title>
        <authorList>
            <person name="Kitahara M."/>
            <person name="Shigeno Y."/>
            <person name="Shime M."/>
            <person name="Matsumoto Y."/>
            <person name="Nakamura S."/>
            <person name="Motooka D."/>
            <person name="Fukuoka S."/>
            <person name="Nishikawa H."/>
            <person name="Benno Y."/>
        </authorList>
    </citation>
    <scope>NUCLEOTIDE SEQUENCE</scope>
    <source>
        <strain evidence="3">MM59</strain>
    </source>
</reference>
<name>A0A810Q983_9FIRM</name>
<evidence type="ECO:0000256" key="1">
    <source>
        <dbReference type="SAM" id="Phobius"/>
    </source>
</evidence>
<feature type="transmembrane region" description="Helical" evidence="1">
    <location>
        <begin position="122"/>
        <end position="138"/>
    </location>
</feature>
<dbReference type="Pfam" id="PF07786">
    <property type="entry name" value="HGSNAT_cat"/>
    <property type="match status" value="1"/>
</dbReference>
<keyword evidence="4" id="KW-1185">Reference proteome</keyword>
<feature type="transmembrane region" description="Helical" evidence="1">
    <location>
        <begin position="181"/>
        <end position="200"/>
    </location>
</feature>
<dbReference type="RefSeq" id="WP_228300513.1">
    <property type="nucleotide sequence ID" value="NZ_AP023420.1"/>
</dbReference>
<feature type="transmembrane region" description="Helical" evidence="1">
    <location>
        <begin position="221"/>
        <end position="240"/>
    </location>
</feature>
<feature type="transmembrane region" description="Helical" evidence="1">
    <location>
        <begin position="47"/>
        <end position="69"/>
    </location>
</feature>
<keyword evidence="1" id="KW-0812">Transmembrane</keyword>
<dbReference type="AlphaFoldDB" id="A0A810Q983"/>
<feature type="transmembrane region" description="Helical" evidence="1">
    <location>
        <begin position="16"/>
        <end position="35"/>
    </location>
</feature>
<feature type="transmembrane region" description="Helical" evidence="1">
    <location>
        <begin position="99"/>
        <end position="115"/>
    </location>
</feature>
<sequence>MGYLSTRRPGLDTLRGMTLVSMMVYHACWDLVYLFRQDWAWYRSFGAHLWQQSICWTFILLSGYCFHLGHHRLRRGLLSLGGGALVSAVSQVAGSPIHWGVLTLLGAAALLTIPLDPLLRRLPARAGLAGSFCLFFLLREVNQGYLGFEGAALLTLPADWYQNSLTALLGFPGPDFFSADYFSLLPWLFLFWTGYFLYRLRPEGEGRELRLPLVTTLGRHSLVAYLLHQPLIYGVLWMFARVS</sequence>
<keyword evidence="1" id="KW-1133">Transmembrane helix</keyword>
<protein>
    <recommendedName>
        <fullName evidence="2">Heparan-alpha-glucosaminide N-acetyltransferase catalytic domain-containing protein</fullName>
    </recommendedName>
</protein>
<evidence type="ECO:0000313" key="3">
    <source>
        <dbReference type="EMBL" id="BCK84809.1"/>
    </source>
</evidence>
<feature type="domain" description="Heparan-alpha-glucosaminide N-acetyltransferase catalytic" evidence="2">
    <location>
        <begin position="7"/>
        <end position="230"/>
    </location>
</feature>
<organism evidence="3 4">
    <name type="scientific">Pusillibacter faecalis</name>
    <dbReference type="NCBI Taxonomy" id="2714358"/>
    <lineage>
        <taxon>Bacteria</taxon>
        <taxon>Bacillati</taxon>
        <taxon>Bacillota</taxon>
        <taxon>Clostridia</taxon>
        <taxon>Eubacteriales</taxon>
        <taxon>Oscillospiraceae</taxon>
        <taxon>Pusillibacter</taxon>
    </lineage>
</organism>
<feature type="transmembrane region" description="Helical" evidence="1">
    <location>
        <begin position="76"/>
        <end position="93"/>
    </location>
</feature>
<proteinExistence type="predicted"/>
<keyword evidence="1" id="KW-0472">Membrane</keyword>
<dbReference type="EMBL" id="AP023420">
    <property type="protein sequence ID" value="BCK84809.1"/>
    <property type="molecule type" value="Genomic_DNA"/>
</dbReference>
<accession>A0A810Q983</accession>
<dbReference type="Proteomes" id="UP000679848">
    <property type="component" value="Chromosome"/>
</dbReference>